<dbReference type="InterPro" id="IPR052189">
    <property type="entry name" value="L-asp_N-monooxygenase_NS-form"/>
</dbReference>
<organism evidence="2 3">
    <name type="scientific">Psychromicrobium silvestre</name>
    <dbReference type="NCBI Taxonomy" id="1645614"/>
    <lineage>
        <taxon>Bacteria</taxon>
        <taxon>Bacillati</taxon>
        <taxon>Actinomycetota</taxon>
        <taxon>Actinomycetes</taxon>
        <taxon>Micrococcales</taxon>
        <taxon>Micrococcaceae</taxon>
        <taxon>Psychromicrobium</taxon>
    </lineage>
</organism>
<dbReference type="AlphaFoldDB" id="A0A7Y9LUC9"/>
<dbReference type="SUPFAM" id="SSF51905">
    <property type="entry name" value="FAD/NAD(P)-binding domain"/>
    <property type="match status" value="1"/>
</dbReference>
<feature type="domain" description="FAD-dependent urate hydroxylase HpyO/Asp monooxygenase CreE-like FAD/NAD(P)-binding" evidence="1">
    <location>
        <begin position="10"/>
        <end position="175"/>
    </location>
</feature>
<dbReference type="PANTHER" id="PTHR40254">
    <property type="entry name" value="BLR0577 PROTEIN"/>
    <property type="match status" value="1"/>
</dbReference>
<gene>
    <name evidence="2" type="ORF">FHU41_002034</name>
</gene>
<comment type="caution">
    <text evidence="2">The sequence shown here is derived from an EMBL/GenBank/DDBJ whole genome shotgun (WGS) entry which is preliminary data.</text>
</comment>
<sequence length="623" mass="67358">MPSSAPRRIAIIGAGPRGTSVLERLISQLQDRSEPLAGSLQIDLVDPFDPGPGRVWRTSQSELYLMNTQSFYPTVVPDQGVDSPPVSGLSFDQWRARFAPQLASTEFPPRALYGQYLRWTFEELLRRLPHEVTVHWHRTEALAISRTTTAAGGFAVRLGSGDELLVEAVVLALGHLQAELSSEQREFAEAASRWNLGYWPPAIPADVDWREIPAGQNVLVRGMGLNFFDLIGQWTEGRGGVFEATGEGAGRALKYLPSGEEPVILAASRRGSPYRAKADLDSYYPRGVELRFLNQLLAEREAPGPNEQIPGFDHDIWPALHRDVTWSYYRTLLRGTPSEGLLGDLAAILDGPGWSEGLKAFEARLPAADRLDIEALAKPFAGQHFAGTAEFDRAVLLELERDAQGSAAAESDPVKMAIGTLNEGRALIKQLVADGGITEESWLGELRGWFEPLVEGLASGPPSLRIEQLAALVRAGIVGFTGPDPVFAAGPDGFTASSPWLDAAPRHARYLVEALAPSNRVLQSSSPLMRQLLADGLVRPKAMLAADGEVVLSSGLEVTTPPYRAIDGSGSVLEGLYVLGLQLSSVQWGTAIAAEAHAKHPSGYRSLIDADSIASHLLESLQL</sequence>
<proteinExistence type="predicted"/>
<accession>A0A7Y9LUC9</accession>
<evidence type="ECO:0000313" key="2">
    <source>
        <dbReference type="EMBL" id="NYE95784.1"/>
    </source>
</evidence>
<protein>
    <recommendedName>
        <fullName evidence="1">FAD-dependent urate hydroxylase HpyO/Asp monooxygenase CreE-like FAD/NAD(P)-binding domain-containing protein</fullName>
    </recommendedName>
</protein>
<dbReference type="PANTHER" id="PTHR40254:SF1">
    <property type="entry name" value="BLR0577 PROTEIN"/>
    <property type="match status" value="1"/>
</dbReference>
<name>A0A7Y9LUC9_9MICC</name>
<dbReference type="EMBL" id="JACBYQ010000002">
    <property type="protein sequence ID" value="NYE95784.1"/>
    <property type="molecule type" value="Genomic_DNA"/>
</dbReference>
<evidence type="ECO:0000313" key="3">
    <source>
        <dbReference type="Proteomes" id="UP000521748"/>
    </source>
</evidence>
<dbReference type="RefSeq" id="WP_179389522.1">
    <property type="nucleotide sequence ID" value="NZ_JACBYQ010000002.1"/>
</dbReference>
<dbReference type="InterPro" id="IPR036188">
    <property type="entry name" value="FAD/NAD-bd_sf"/>
</dbReference>
<reference evidence="2 3" key="1">
    <citation type="submission" date="2020-07" db="EMBL/GenBank/DDBJ databases">
        <title>Sequencing the genomes of 1000 actinobacteria strains.</title>
        <authorList>
            <person name="Klenk H.-P."/>
        </authorList>
    </citation>
    <scope>NUCLEOTIDE SEQUENCE [LARGE SCALE GENOMIC DNA]</scope>
    <source>
        <strain evidence="2 3">DSM 102047</strain>
    </source>
</reference>
<keyword evidence="3" id="KW-1185">Reference proteome</keyword>
<dbReference type="Pfam" id="PF13454">
    <property type="entry name" value="NAD_binding_9"/>
    <property type="match status" value="1"/>
</dbReference>
<evidence type="ECO:0000259" key="1">
    <source>
        <dbReference type="Pfam" id="PF13454"/>
    </source>
</evidence>
<dbReference type="InterPro" id="IPR038732">
    <property type="entry name" value="HpyO/CreE_NAD-binding"/>
</dbReference>
<dbReference type="Proteomes" id="UP000521748">
    <property type="component" value="Unassembled WGS sequence"/>
</dbReference>